<dbReference type="GO" id="GO:0034993">
    <property type="term" value="C:meiotic nuclear membrane microtubule tethering complex"/>
    <property type="evidence" value="ECO:0007669"/>
    <property type="project" value="TreeGrafter"/>
</dbReference>
<reference evidence="6 7" key="1">
    <citation type="submission" date="2014-04" db="EMBL/GenBank/DDBJ databases">
        <authorList>
            <consortium name="DOE Joint Genome Institute"/>
            <person name="Kuo A."/>
            <person name="Ruytinx J."/>
            <person name="Rineau F."/>
            <person name="Colpaert J."/>
            <person name="Kohler A."/>
            <person name="Nagy L.G."/>
            <person name="Floudas D."/>
            <person name="Copeland A."/>
            <person name="Barry K.W."/>
            <person name="Cichocki N."/>
            <person name="Veneault-Fourrey C."/>
            <person name="LaButti K."/>
            <person name="Lindquist E.A."/>
            <person name="Lipzen A."/>
            <person name="Lundell T."/>
            <person name="Morin E."/>
            <person name="Murat C."/>
            <person name="Sun H."/>
            <person name="Tunlid A."/>
            <person name="Henrissat B."/>
            <person name="Grigoriev I.V."/>
            <person name="Hibbett D.S."/>
            <person name="Martin F."/>
            <person name="Nordberg H.P."/>
            <person name="Cantor M.N."/>
            <person name="Hua S.X."/>
        </authorList>
    </citation>
    <scope>NUCLEOTIDE SEQUENCE [LARGE SCALE GENOMIC DNA]</scope>
    <source>
        <strain evidence="6 7">UH-Slu-Lm8-n1</strain>
    </source>
</reference>
<proteinExistence type="predicted"/>
<dbReference type="GO" id="GO:0043495">
    <property type="term" value="F:protein-membrane adaptor activity"/>
    <property type="evidence" value="ECO:0007669"/>
    <property type="project" value="TreeGrafter"/>
</dbReference>
<evidence type="ECO:0000259" key="5">
    <source>
        <dbReference type="PROSITE" id="PS51469"/>
    </source>
</evidence>
<dbReference type="HOGENOM" id="CLU_043737_4_0_1"/>
<dbReference type="PANTHER" id="PTHR12911:SF8">
    <property type="entry name" value="KLAROID PROTEIN-RELATED"/>
    <property type="match status" value="1"/>
</dbReference>
<dbReference type="OrthoDB" id="2659060at2759"/>
<keyword evidence="2" id="KW-0812">Transmembrane</keyword>
<protein>
    <recommendedName>
        <fullName evidence="5">SUN domain-containing protein</fullName>
    </recommendedName>
</protein>
<dbReference type="InterPro" id="IPR045119">
    <property type="entry name" value="SUN1-5"/>
</dbReference>
<organism evidence="6 7">
    <name type="scientific">Suillus luteus UH-Slu-Lm8-n1</name>
    <dbReference type="NCBI Taxonomy" id="930992"/>
    <lineage>
        <taxon>Eukaryota</taxon>
        <taxon>Fungi</taxon>
        <taxon>Dikarya</taxon>
        <taxon>Basidiomycota</taxon>
        <taxon>Agaricomycotina</taxon>
        <taxon>Agaricomycetes</taxon>
        <taxon>Agaricomycetidae</taxon>
        <taxon>Boletales</taxon>
        <taxon>Suillineae</taxon>
        <taxon>Suillaceae</taxon>
        <taxon>Suillus</taxon>
    </lineage>
</organism>
<gene>
    <name evidence="6" type="ORF">CY34DRAFT_19588</name>
</gene>
<dbReference type="InParanoid" id="A0A0C9Z2T5"/>
<name>A0A0C9Z2T5_9AGAM</name>
<dbReference type="InterPro" id="IPR012919">
    <property type="entry name" value="SUN_dom"/>
</dbReference>
<reference evidence="7" key="2">
    <citation type="submission" date="2015-01" db="EMBL/GenBank/DDBJ databases">
        <title>Evolutionary Origins and Diversification of the Mycorrhizal Mutualists.</title>
        <authorList>
            <consortium name="DOE Joint Genome Institute"/>
            <consortium name="Mycorrhizal Genomics Consortium"/>
            <person name="Kohler A."/>
            <person name="Kuo A."/>
            <person name="Nagy L.G."/>
            <person name="Floudas D."/>
            <person name="Copeland A."/>
            <person name="Barry K.W."/>
            <person name="Cichocki N."/>
            <person name="Veneault-Fourrey C."/>
            <person name="LaButti K."/>
            <person name="Lindquist E.A."/>
            <person name="Lipzen A."/>
            <person name="Lundell T."/>
            <person name="Morin E."/>
            <person name="Murat C."/>
            <person name="Riley R."/>
            <person name="Ohm R."/>
            <person name="Sun H."/>
            <person name="Tunlid A."/>
            <person name="Henrissat B."/>
            <person name="Grigoriev I.V."/>
            <person name="Hibbett D.S."/>
            <person name="Martin F."/>
        </authorList>
    </citation>
    <scope>NUCLEOTIDE SEQUENCE [LARGE SCALE GENOMIC DNA]</scope>
    <source>
        <strain evidence="7">UH-Slu-Lm8-n1</strain>
    </source>
</reference>
<evidence type="ECO:0000256" key="4">
    <source>
        <dbReference type="ARBA" id="ARBA00023136"/>
    </source>
</evidence>
<dbReference type="STRING" id="930992.A0A0C9Z2T5"/>
<keyword evidence="3" id="KW-1133">Transmembrane helix</keyword>
<dbReference type="PANTHER" id="PTHR12911">
    <property type="entry name" value="SAD1/UNC-84-LIKE PROTEIN-RELATED"/>
    <property type="match status" value="1"/>
</dbReference>
<dbReference type="PROSITE" id="PS51469">
    <property type="entry name" value="SUN"/>
    <property type="match status" value="1"/>
</dbReference>
<evidence type="ECO:0000313" key="7">
    <source>
        <dbReference type="Proteomes" id="UP000054485"/>
    </source>
</evidence>
<feature type="domain" description="SUN" evidence="5">
    <location>
        <begin position="1"/>
        <end position="195"/>
    </location>
</feature>
<dbReference type="Proteomes" id="UP000054485">
    <property type="component" value="Unassembled WGS sequence"/>
</dbReference>
<evidence type="ECO:0000313" key="6">
    <source>
        <dbReference type="EMBL" id="KIK31770.1"/>
    </source>
</evidence>
<comment type="subcellular location">
    <subcellularLocation>
        <location evidence="1">Membrane</location>
    </subcellularLocation>
</comment>
<keyword evidence="7" id="KW-1185">Reference proteome</keyword>
<dbReference type="Gene3D" id="2.60.120.260">
    <property type="entry name" value="Galactose-binding domain-like"/>
    <property type="match status" value="1"/>
</dbReference>
<dbReference type="Pfam" id="PF07738">
    <property type="entry name" value="Sad1_UNC"/>
    <property type="match status" value="1"/>
</dbReference>
<evidence type="ECO:0000256" key="1">
    <source>
        <dbReference type="ARBA" id="ARBA00004370"/>
    </source>
</evidence>
<accession>A0A0C9Z2T5</accession>
<evidence type="ECO:0000256" key="2">
    <source>
        <dbReference type="ARBA" id="ARBA00022692"/>
    </source>
</evidence>
<dbReference type="EMBL" id="KN836666">
    <property type="protein sequence ID" value="KIK31770.1"/>
    <property type="molecule type" value="Genomic_DNA"/>
</dbReference>
<evidence type="ECO:0000256" key="3">
    <source>
        <dbReference type="ARBA" id="ARBA00022989"/>
    </source>
</evidence>
<sequence length="201" mass="22432">MQDFALVTSGAFYIPLLTSHFDTTLSSSAGQHNNSPNLALTADAPGSCWRLPKSKGHLGIGFKSPVILTHISIDHPLTQSSNTMLNAPRDIVVWGFLEHDKNLQRYRSVNQDVDDKPPHDVIEAARRQNPSGSFIKLVHMQYNPFDRKLPVQTFPVYQSILRAGFDFGLIVVEVRGNWGAPETCLCRVRVHGKDIDDELQS</sequence>
<dbReference type="AlphaFoldDB" id="A0A0C9Z2T5"/>
<keyword evidence="4" id="KW-0472">Membrane</keyword>